<keyword evidence="2" id="KW-0227">DNA damage</keyword>
<reference evidence="7 8" key="1">
    <citation type="submission" date="2013-08" db="EMBL/GenBank/DDBJ databases">
        <authorList>
            <person name="Weinstock G."/>
            <person name="Sodergren E."/>
            <person name="Wylie T."/>
            <person name="Fulton L."/>
            <person name="Fulton R."/>
            <person name="Fronick C."/>
            <person name="O'Laughlin M."/>
            <person name="Godfrey J."/>
            <person name="Miner T."/>
            <person name="Herter B."/>
            <person name="Appelbaum E."/>
            <person name="Cordes M."/>
            <person name="Lek S."/>
            <person name="Wollam A."/>
            <person name="Pepin K.H."/>
            <person name="Palsikar V.B."/>
            <person name="Mitreva M."/>
            <person name="Wilson R.K."/>
        </authorList>
    </citation>
    <scope>NUCLEOTIDE SEQUENCE [LARGE SCALE GENOMIC DNA]</scope>
    <source>
        <strain evidence="7 8">ATCC 12856</strain>
    </source>
</reference>
<dbReference type="InterPro" id="IPR050066">
    <property type="entry name" value="UvrABC_protein_C"/>
</dbReference>
<dbReference type="PATRIC" id="fig|649747.3.peg.2684"/>
<comment type="caution">
    <text evidence="7">The sequence shown here is derived from an EMBL/GenBank/DDBJ whole genome shotgun (WGS) entry which is preliminary data.</text>
</comment>
<evidence type="ECO:0000259" key="6">
    <source>
        <dbReference type="PROSITE" id="PS50164"/>
    </source>
</evidence>
<keyword evidence="3" id="KW-0228">DNA excision</keyword>
<dbReference type="PROSITE" id="PS50164">
    <property type="entry name" value="GIY_YIG"/>
    <property type="match status" value="1"/>
</dbReference>
<name>U1WK52_ANEAE</name>
<dbReference type="STRING" id="649747.HMPREF0083_02962"/>
<evidence type="ECO:0000256" key="2">
    <source>
        <dbReference type="ARBA" id="ARBA00022763"/>
    </source>
</evidence>
<evidence type="ECO:0000256" key="1">
    <source>
        <dbReference type="ARBA" id="ARBA00022490"/>
    </source>
</evidence>
<dbReference type="GO" id="GO:0006289">
    <property type="term" value="P:nucleotide-excision repair"/>
    <property type="evidence" value="ECO:0007669"/>
    <property type="project" value="InterPro"/>
</dbReference>
<dbReference type="HOGENOM" id="CLU_014841_4_1_9"/>
<proteinExistence type="predicted"/>
<dbReference type="GO" id="GO:0009380">
    <property type="term" value="C:excinuclease repair complex"/>
    <property type="evidence" value="ECO:0007669"/>
    <property type="project" value="TreeGrafter"/>
</dbReference>
<dbReference type="InterPro" id="IPR035901">
    <property type="entry name" value="GIY-YIG_endonuc_sf"/>
</dbReference>
<dbReference type="FunFam" id="3.40.1440.10:FF:000001">
    <property type="entry name" value="UvrABC system protein C"/>
    <property type="match status" value="1"/>
</dbReference>
<protein>
    <submittedName>
        <fullName evidence="7">GIY-YIG catalytic domain protein</fullName>
    </submittedName>
</protein>
<evidence type="ECO:0000256" key="4">
    <source>
        <dbReference type="ARBA" id="ARBA00022881"/>
    </source>
</evidence>
<keyword evidence="4" id="KW-0267">Excision nuclease</keyword>
<feature type="domain" description="GIY-YIG" evidence="6">
    <location>
        <begin position="29"/>
        <end position="108"/>
    </location>
</feature>
<dbReference type="eggNOG" id="COG0322">
    <property type="taxonomic scope" value="Bacteria"/>
</dbReference>
<evidence type="ECO:0000256" key="3">
    <source>
        <dbReference type="ARBA" id="ARBA00022769"/>
    </source>
</evidence>
<dbReference type="GO" id="GO:0004518">
    <property type="term" value="F:nuclease activity"/>
    <property type="evidence" value="ECO:0007669"/>
    <property type="project" value="UniProtKB-KW"/>
</dbReference>
<dbReference type="PANTHER" id="PTHR30562">
    <property type="entry name" value="UVRC/OXIDOREDUCTASE"/>
    <property type="match status" value="1"/>
</dbReference>
<dbReference type="EMBL" id="AWSJ01000175">
    <property type="protein sequence ID" value="ERI08969.1"/>
    <property type="molecule type" value="Genomic_DNA"/>
</dbReference>
<dbReference type="Pfam" id="PF01541">
    <property type="entry name" value="GIY-YIG"/>
    <property type="match status" value="1"/>
</dbReference>
<dbReference type="AlphaFoldDB" id="U1WK52"/>
<accession>U1WK52</accession>
<organism evidence="7 8">
    <name type="scientific">Aneurinibacillus aneurinilyticus ATCC 12856</name>
    <dbReference type="NCBI Taxonomy" id="649747"/>
    <lineage>
        <taxon>Bacteria</taxon>
        <taxon>Bacillati</taxon>
        <taxon>Bacillota</taxon>
        <taxon>Bacilli</taxon>
        <taxon>Bacillales</taxon>
        <taxon>Paenibacillaceae</taxon>
        <taxon>Aneurinibacillus group</taxon>
        <taxon>Aneurinibacillus</taxon>
    </lineage>
</organism>
<dbReference type="InterPro" id="IPR000305">
    <property type="entry name" value="GIY-YIG_endonuc"/>
</dbReference>
<keyword evidence="8" id="KW-1185">Reference proteome</keyword>
<evidence type="ECO:0000313" key="8">
    <source>
        <dbReference type="Proteomes" id="UP000016511"/>
    </source>
</evidence>
<keyword evidence="5" id="KW-0234">DNA repair</keyword>
<keyword evidence="1" id="KW-0963">Cytoplasm</keyword>
<dbReference type="CDD" id="cd10434">
    <property type="entry name" value="GIY-YIG_UvrC_Cho"/>
    <property type="match status" value="1"/>
</dbReference>
<evidence type="ECO:0000313" key="7">
    <source>
        <dbReference type="EMBL" id="ERI08969.1"/>
    </source>
</evidence>
<dbReference type="SMART" id="SM00465">
    <property type="entry name" value="GIYc"/>
    <property type="match status" value="1"/>
</dbReference>
<dbReference type="Gene3D" id="3.40.1440.10">
    <property type="entry name" value="GIY-YIG endonuclease"/>
    <property type="match status" value="1"/>
</dbReference>
<dbReference type="PANTHER" id="PTHR30562:SF1">
    <property type="entry name" value="UVRABC SYSTEM PROTEIN C"/>
    <property type="match status" value="1"/>
</dbReference>
<dbReference type="InterPro" id="IPR047296">
    <property type="entry name" value="GIY-YIG_UvrC_Cho"/>
</dbReference>
<dbReference type="SUPFAM" id="SSF82771">
    <property type="entry name" value="GIY-YIG endonuclease"/>
    <property type="match status" value="1"/>
</dbReference>
<evidence type="ECO:0000256" key="5">
    <source>
        <dbReference type="ARBA" id="ARBA00023204"/>
    </source>
</evidence>
<dbReference type="Proteomes" id="UP000016511">
    <property type="component" value="Unassembled WGS sequence"/>
</dbReference>
<gene>
    <name evidence="7" type="ORF">HMPREF0083_02962</name>
</gene>
<sequence>MVEWLIDCMQRGIPMKYDITPGFYLTLPEKCGVYLYRDKDEHILYIGKAKNLKKRISTYFYNNKQHTSKTKRMIHAACSVELRFTASELEALLLEARLIRHYLPLYNRALRNYKAYPFIVLRTDQLYPYLEISRDTVIPGALYFGPYRKVHWLYPAVDALNSWLKLRRCEGALPSQSCLYADMRQCIAPCIHSSSYTRYNANVQKAIKVLECNPDMRAELERRRDESAAELRFEDAQQWQKLINLAQYNGQIKRSVARHHALVISADPEIGYIGLVIVHGRLIATLKEEHMVNTHAMLQQAYTLYEQVKGTLHAPTIEEVDEMLIIASWLEYHTDKLTVYPLDTSVSV</sequence>